<comment type="caution">
    <text evidence="4">The sequence shown here is derived from an EMBL/GenBank/DDBJ whole genome shotgun (WGS) entry which is preliminary data.</text>
</comment>
<dbReference type="InterPro" id="IPR025257">
    <property type="entry name" value="MINDY-3/4_CD"/>
</dbReference>
<feature type="domain" description="Deubiquitinating enzyme MINDY-3/4 conserved" evidence="3">
    <location>
        <begin position="58"/>
        <end position="370"/>
    </location>
</feature>
<comment type="catalytic activity">
    <reaction evidence="2">
        <text>Thiol-dependent hydrolysis of ester, thioester, amide, peptide and isopeptide bonds formed by the C-terminal Gly of ubiquitin (a 76-residue protein attached to proteins as an intracellular targeting signal).</text>
        <dbReference type="EC" id="3.4.19.12"/>
    </reaction>
</comment>
<dbReference type="PANTHER" id="PTHR12473">
    <property type="entry name" value="UBIQUITIN CARBOXYL-TERMINAL HYDROLASE MINDY-4-RELATED"/>
    <property type="match status" value="1"/>
</dbReference>
<protein>
    <recommendedName>
        <fullName evidence="2">Ubiquitin carboxyl-terminal hydrolase MINDY</fullName>
        <ecNumber evidence="2">3.4.19.12</ecNumber>
    </recommendedName>
</protein>
<dbReference type="GO" id="GO:0071108">
    <property type="term" value="P:protein K48-linked deubiquitination"/>
    <property type="evidence" value="ECO:0007669"/>
    <property type="project" value="InterPro"/>
</dbReference>
<keyword evidence="5" id="KW-1185">Reference proteome</keyword>
<dbReference type="PANTHER" id="PTHR12473:SF8">
    <property type="entry name" value="UBIQUITIN CARBOXYL-TERMINAL HYDROLASE MINDY-4-RELATED"/>
    <property type="match status" value="1"/>
</dbReference>
<keyword evidence="2" id="KW-0378">Hydrolase</keyword>
<evidence type="ECO:0000256" key="1">
    <source>
        <dbReference type="ARBA" id="ARBA00011074"/>
    </source>
</evidence>
<name>A0AAW0TEC3_SCYPA</name>
<dbReference type="Proteomes" id="UP001487740">
    <property type="component" value="Unassembled WGS sequence"/>
</dbReference>
<dbReference type="GO" id="GO:0006508">
    <property type="term" value="P:proteolysis"/>
    <property type="evidence" value="ECO:0007669"/>
    <property type="project" value="UniProtKB-KW"/>
</dbReference>
<keyword evidence="2" id="KW-0833">Ubl conjugation pathway</keyword>
<keyword evidence="2" id="KW-0788">Thiol protease</keyword>
<sequence length="375" mass="41526">MSNIRPERQTLYQKLLLLGKDKRGPERVLYPTKPKSSVQKVPVLGGQPITLETALALRKQVFGNGGDMLVPAMNEWLGQSFCFNDADTPQGYSLIMQKNSVKGLAMCVQGYILKHLLFTRRGPRANTDPTALLRASTKDAGGGAADGCTERVNTFDFKKQDELTFNLKKYLFEFLSEDGNGMLLLLYSVVLSRGFTKLQEDMAGEDHPLIETNATIHPCVVTLVLTGRATRYLHNGIIYEGTEDTMAKPKTGILTRSEIGLLVWARMDGSGGGGQGAVGSRLKTPSLPIWVTRCNDAYGLLFNPNRDLIRDYHAENRFDLHYFSSTITQTDATIVTIDTRNQVAVEEYNSPPLENLIHTKWAGADINWNGTTAHV</sequence>
<evidence type="ECO:0000259" key="3">
    <source>
        <dbReference type="SMART" id="SM01174"/>
    </source>
</evidence>
<keyword evidence="2" id="KW-0645">Protease</keyword>
<evidence type="ECO:0000313" key="5">
    <source>
        <dbReference type="Proteomes" id="UP001487740"/>
    </source>
</evidence>
<accession>A0AAW0TEC3</accession>
<dbReference type="SMART" id="SM01174">
    <property type="entry name" value="DUF4205"/>
    <property type="match status" value="1"/>
</dbReference>
<dbReference type="AlphaFoldDB" id="A0AAW0TEC3"/>
<dbReference type="GO" id="GO:0004843">
    <property type="term" value="F:cysteine-type deubiquitinase activity"/>
    <property type="evidence" value="ECO:0007669"/>
    <property type="project" value="UniProtKB-UniRule"/>
</dbReference>
<dbReference type="GO" id="GO:1990380">
    <property type="term" value="F:K48-linked deubiquitinase activity"/>
    <property type="evidence" value="ECO:0007669"/>
    <property type="project" value="UniProtKB-UniRule"/>
</dbReference>
<comment type="similarity">
    <text evidence="1 2">Belongs to the MINDY deubiquitinase family. FAM188 subfamily.</text>
</comment>
<evidence type="ECO:0000256" key="2">
    <source>
        <dbReference type="RuleBase" id="RU367088"/>
    </source>
</evidence>
<organism evidence="4 5">
    <name type="scientific">Scylla paramamosain</name>
    <name type="common">Mud crab</name>
    <dbReference type="NCBI Taxonomy" id="85552"/>
    <lineage>
        <taxon>Eukaryota</taxon>
        <taxon>Metazoa</taxon>
        <taxon>Ecdysozoa</taxon>
        <taxon>Arthropoda</taxon>
        <taxon>Crustacea</taxon>
        <taxon>Multicrustacea</taxon>
        <taxon>Malacostraca</taxon>
        <taxon>Eumalacostraca</taxon>
        <taxon>Eucarida</taxon>
        <taxon>Decapoda</taxon>
        <taxon>Pleocyemata</taxon>
        <taxon>Brachyura</taxon>
        <taxon>Eubrachyura</taxon>
        <taxon>Portunoidea</taxon>
        <taxon>Portunidae</taxon>
        <taxon>Portuninae</taxon>
        <taxon>Scylla</taxon>
    </lineage>
</organism>
<evidence type="ECO:0000313" key="4">
    <source>
        <dbReference type="EMBL" id="KAK8386059.1"/>
    </source>
</evidence>
<dbReference type="EC" id="3.4.19.12" evidence="2"/>
<dbReference type="InterPro" id="IPR039785">
    <property type="entry name" value="MINY3/4"/>
</dbReference>
<dbReference type="Pfam" id="PF13898">
    <property type="entry name" value="MINDY-3_4_CD"/>
    <property type="match status" value="2"/>
</dbReference>
<proteinExistence type="inferred from homology"/>
<reference evidence="4 5" key="1">
    <citation type="submission" date="2023-03" db="EMBL/GenBank/DDBJ databases">
        <title>High-quality genome of Scylla paramamosain provides insights in environmental adaptation.</title>
        <authorList>
            <person name="Zhang L."/>
        </authorList>
    </citation>
    <scope>NUCLEOTIDE SEQUENCE [LARGE SCALE GENOMIC DNA]</scope>
    <source>
        <strain evidence="4">LZ_2023a</strain>
        <tissue evidence="4">Muscle</tissue>
    </source>
</reference>
<gene>
    <name evidence="4" type="ORF">O3P69_010646</name>
</gene>
<dbReference type="EMBL" id="JARAKH010000031">
    <property type="protein sequence ID" value="KAK8386059.1"/>
    <property type="molecule type" value="Genomic_DNA"/>
</dbReference>
<comment type="function">
    <text evidence="2">Hydrolase that can remove 'Lys-48'-linked conjugated ubiquitin from proteins.</text>
</comment>